<evidence type="ECO:0000313" key="4">
    <source>
        <dbReference type="Proteomes" id="UP000714380"/>
    </source>
</evidence>
<evidence type="ECO:0000256" key="2">
    <source>
        <dbReference type="SAM" id="SignalP"/>
    </source>
</evidence>
<protein>
    <recommendedName>
        <fullName evidence="5">FAD/FMN-containing dehydrogenase</fullName>
    </recommendedName>
</protein>
<dbReference type="EMBL" id="JAEDAH010000008">
    <property type="protein sequence ID" value="MCA6062372.1"/>
    <property type="molecule type" value="Genomic_DNA"/>
</dbReference>
<dbReference type="RefSeq" id="WP_225671301.1">
    <property type="nucleotide sequence ID" value="NZ_JAEDAH010000008.1"/>
</dbReference>
<feature type="region of interest" description="Disordered" evidence="1">
    <location>
        <begin position="166"/>
        <end position="187"/>
    </location>
</feature>
<reference evidence="3 4" key="1">
    <citation type="submission" date="2020-12" db="EMBL/GenBank/DDBJ databases">
        <title>Novel Thalassolituus-related marine hydrocarbonoclastic bacteria mediated algae-derived hydrocarbons mineralization in twilight zone of the northern South China Sea.</title>
        <authorList>
            <person name="Dong C."/>
        </authorList>
    </citation>
    <scope>NUCLEOTIDE SEQUENCE [LARGE SCALE GENOMIC DNA]</scope>
    <source>
        <strain evidence="3 4">IMCC1826</strain>
    </source>
</reference>
<evidence type="ECO:0008006" key="5">
    <source>
        <dbReference type="Google" id="ProtNLM"/>
    </source>
</evidence>
<evidence type="ECO:0000256" key="1">
    <source>
        <dbReference type="SAM" id="MobiDB-lite"/>
    </source>
</evidence>
<keyword evidence="2" id="KW-0732">Signal</keyword>
<feature type="signal peptide" evidence="2">
    <location>
        <begin position="1"/>
        <end position="25"/>
    </location>
</feature>
<accession>A0ABS7ZMU6</accession>
<gene>
    <name evidence="3" type="ORF">I9W95_02010</name>
</gene>
<dbReference type="Proteomes" id="UP000714380">
    <property type="component" value="Unassembled WGS sequence"/>
</dbReference>
<sequence>MNAIRTFMTCTGVILALLASTTSQAMPENVRKLRLKDQHELPYRIPSSTRYIIFAHDMSSKNLVQDMLSSKPDSFLQEHDAVFIADISGMPRVIARMFAYPSLRKLPYKVLLDELGTQTGEWDRKDSAVTLLTVADYEVTGFSHIDQVEDLLAALVIKSEYSGDDASAAAENSGETAAEQPVNSDAE</sequence>
<proteinExistence type="predicted"/>
<organism evidence="3 4">
    <name type="scientific">Thalassolituus marinus</name>
    <dbReference type="NCBI Taxonomy" id="671053"/>
    <lineage>
        <taxon>Bacteria</taxon>
        <taxon>Pseudomonadati</taxon>
        <taxon>Pseudomonadota</taxon>
        <taxon>Gammaproteobacteria</taxon>
        <taxon>Oceanospirillales</taxon>
        <taxon>Oceanospirillaceae</taxon>
        <taxon>Thalassolituus</taxon>
    </lineage>
</organism>
<feature type="chain" id="PRO_5047213441" description="FAD/FMN-containing dehydrogenase" evidence="2">
    <location>
        <begin position="26"/>
        <end position="187"/>
    </location>
</feature>
<evidence type="ECO:0000313" key="3">
    <source>
        <dbReference type="EMBL" id="MCA6062372.1"/>
    </source>
</evidence>
<keyword evidence="4" id="KW-1185">Reference proteome</keyword>
<comment type="caution">
    <text evidence="3">The sequence shown here is derived from an EMBL/GenBank/DDBJ whole genome shotgun (WGS) entry which is preliminary data.</text>
</comment>
<name>A0ABS7ZMU6_9GAMM</name>